<gene>
    <name evidence="4" type="ORF">MUCCIDRAFT_109985</name>
</gene>
<dbReference type="InterPro" id="IPR013083">
    <property type="entry name" value="Znf_RING/FYVE/PHD"/>
</dbReference>
<reference evidence="4 5" key="1">
    <citation type="submission" date="2015-06" db="EMBL/GenBank/DDBJ databases">
        <title>Expansion of signal transduction pathways in fungi by whole-genome duplication.</title>
        <authorList>
            <consortium name="DOE Joint Genome Institute"/>
            <person name="Corrochano L.M."/>
            <person name="Kuo A."/>
            <person name="Marcet-Houben M."/>
            <person name="Polaino S."/>
            <person name="Salamov A."/>
            <person name="Villalobos J.M."/>
            <person name="Alvarez M.I."/>
            <person name="Avalos J."/>
            <person name="Benito E.P."/>
            <person name="Benoit I."/>
            <person name="Burger G."/>
            <person name="Camino L.P."/>
            <person name="Canovas D."/>
            <person name="Cerda-Olmedo E."/>
            <person name="Cheng J.-F."/>
            <person name="Dominguez A."/>
            <person name="Elias M."/>
            <person name="Eslava A.P."/>
            <person name="Glaser F."/>
            <person name="Grimwood J."/>
            <person name="Gutierrez G."/>
            <person name="Heitman J."/>
            <person name="Henrissat B."/>
            <person name="Iturriaga E.A."/>
            <person name="Lang B.F."/>
            <person name="Lavin J.L."/>
            <person name="Lee S."/>
            <person name="Li W."/>
            <person name="Lindquist E."/>
            <person name="Lopez-Garcia S."/>
            <person name="Luque E.M."/>
            <person name="Marcos A.T."/>
            <person name="Martin J."/>
            <person name="Mccluskey K."/>
            <person name="Medina H.R."/>
            <person name="Miralles-Duran A."/>
            <person name="Miyazaki A."/>
            <person name="Munoz-Torres E."/>
            <person name="Oguiza J.A."/>
            <person name="Ohm R."/>
            <person name="Olmedo M."/>
            <person name="Orejas M."/>
            <person name="Ortiz-Castellanos L."/>
            <person name="Pisabarro A.G."/>
            <person name="Rodriguez-Romero J."/>
            <person name="Ruiz-Herrera J."/>
            <person name="Ruiz-Vazquez R."/>
            <person name="Sanz C."/>
            <person name="Schackwitz W."/>
            <person name="Schmutz J."/>
            <person name="Shahriari M."/>
            <person name="Shelest E."/>
            <person name="Silva-Franco F."/>
            <person name="Soanes D."/>
            <person name="Syed K."/>
            <person name="Tagua V.G."/>
            <person name="Talbot N.J."/>
            <person name="Thon M."/>
            <person name="De Vries R.P."/>
            <person name="Wiebenga A."/>
            <person name="Yadav J.S."/>
            <person name="Braun E.L."/>
            <person name="Baker S."/>
            <person name="Garre V."/>
            <person name="Horwitz B."/>
            <person name="Torres-Martinez S."/>
            <person name="Idnurm A."/>
            <person name="Herrera-Estrella A."/>
            <person name="Gabaldon T."/>
            <person name="Grigoriev I.V."/>
        </authorList>
    </citation>
    <scope>NUCLEOTIDE SEQUENCE [LARGE SCALE GENOMIC DNA]</scope>
    <source>
        <strain evidence="4 5">CBS 277.49</strain>
    </source>
</reference>
<dbReference type="PROSITE" id="PS50089">
    <property type="entry name" value="ZF_RING_2"/>
    <property type="match status" value="1"/>
</dbReference>
<dbReference type="AlphaFoldDB" id="A0A168L5C9"/>
<feature type="coiled-coil region" evidence="2">
    <location>
        <begin position="73"/>
        <end position="100"/>
    </location>
</feature>
<protein>
    <recommendedName>
        <fullName evidence="3">RING-type domain-containing protein</fullName>
    </recommendedName>
</protein>
<keyword evidence="1" id="KW-0479">Metal-binding</keyword>
<dbReference type="SUPFAM" id="SSF57850">
    <property type="entry name" value="RING/U-box"/>
    <property type="match status" value="1"/>
</dbReference>
<dbReference type="EMBL" id="AMYB01000004">
    <property type="protein sequence ID" value="OAD03131.1"/>
    <property type="molecule type" value="Genomic_DNA"/>
</dbReference>
<evidence type="ECO:0000259" key="3">
    <source>
        <dbReference type="PROSITE" id="PS50089"/>
    </source>
</evidence>
<evidence type="ECO:0000313" key="4">
    <source>
        <dbReference type="EMBL" id="OAD03131.1"/>
    </source>
</evidence>
<dbReference type="Proteomes" id="UP000077051">
    <property type="component" value="Unassembled WGS sequence"/>
</dbReference>
<keyword evidence="5" id="KW-1185">Reference proteome</keyword>
<dbReference type="STRING" id="747725.A0A168L5C9"/>
<name>A0A168L5C9_MUCCL</name>
<feature type="domain" description="RING-type" evidence="3">
    <location>
        <begin position="5"/>
        <end position="46"/>
    </location>
</feature>
<comment type="caution">
    <text evidence="4">The sequence shown here is derived from an EMBL/GenBank/DDBJ whole genome shotgun (WGS) entry which is preliminary data.</text>
</comment>
<accession>A0A168L5C9</accession>
<dbReference type="Gene3D" id="3.30.40.10">
    <property type="entry name" value="Zinc/RING finger domain, C3HC4 (zinc finger)"/>
    <property type="match status" value="1"/>
</dbReference>
<evidence type="ECO:0000313" key="5">
    <source>
        <dbReference type="Proteomes" id="UP000077051"/>
    </source>
</evidence>
<dbReference type="GO" id="GO:0008270">
    <property type="term" value="F:zinc ion binding"/>
    <property type="evidence" value="ECO:0007669"/>
    <property type="project" value="UniProtKB-KW"/>
</dbReference>
<keyword evidence="1" id="KW-0863">Zinc-finger</keyword>
<dbReference type="VEuPathDB" id="FungiDB:MUCCIDRAFT_109985"/>
<organism evidence="4 5">
    <name type="scientific">Mucor lusitanicus CBS 277.49</name>
    <dbReference type="NCBI Taxonomy" id="747725"/>
    <lineage>
        <taxon>Eukaryota</taxon>
        <taxon>Fungi</taxon>
        <taxon>Fungi incertae sedis</taxon>
        <taxon>Mucoromycota</taxon>
        <taxon>Mucoromycotina</taxon>
        <taxon>Mucoromycetes</taxon>
        <taxon>Mucorales</taxon>
        <taxon>Mucorineae</taxon>
        <taxon>Mucoraceae</taxon>
        <taxon>Mucor</taxon>
    </lineage>
</organism>
<dbReference type="InterPro" id="IPR001841">
    <property type="entry name" value="Znf_RING"/>
</dbReference>
<dbReference type="OrthoDB" id="6105938at2759"/>
<proteinExistence type="predicted"/>
<keyword evidence="1" id="KW-0862">Zinc</keyword>
<sequence>MKIICSICLQEIGRNDAVSLAVCGHVFDLTCILHCLQVSKKCPLCSQDVFGTTQEQQFIRMYFSTDNSDEKTISQLKFKINTLSEEVQKHQRQARNFTALEQLHTETKEELQRSRELITLLHEKYNNLRVELSMARVDLSKKN</sequence>
<dbReference type="SMART" id="SM00184">
    <property type="entry name" value="RING"/>
    <property type="match status" value="1"/>
</dbReference>
<evidence type="ECO:0000256" key="1">
    <source>
        <dbReference type="PROSITE-ProRule" id="PRU00175"/>
    </source>
</evidence>
<keyword evidence="2" id="KW-0175">Coiled coil</keyword>
<evidence type="ECO:0000256" key="2">
    <source>
        <dbReference type="SAM" id="Coils"/>
    </source>
</evidence>
<dbReference type="Pfam" id="PF13639">
    <property type="entry name" value="zf-RING_2"/>
    <property type="match status" value="1"/>
</dbReference>